<feature type="compositionally biased region" description="Basic and acidic residues" evidence="7">
    <location>
        <begin position="584"/>
        <end position="593"/>
    </location>
</feature>
<keyword evidence="3 6" id="KW-0479">Metal-binding</keyword>
<dbReference type="PROSITE" id="PS50305">
    <property type="entry name" value="SIRTUIN"/>
    <property type="match status" value="1"/>
</dbReference>
<dbReference type="InterPro" id="IPR029035">
    <property type="entry name" value="DHS-like_NAD/FAD-binding_dom"/>
</dbReference>
<dbReference type="Pfam" id="PF02146">
    <property type="entry name" value="SIR2"/>
    <property type="match status" value="1"/>
</dbReference>
<feature type="binding site" evidence="6">
    <location>
        <position position="377"/>
    </location>
    <ligand>
        <name>Zn(2+)</name>
        <dbReference type="ChEBI" id="CHEBI:29105"/>
    </ligand>
</feature>
<evidence type="ECO:0000259" key="8">
    <source>
        <dbReference type="PROSITE" id="PS50305"/>
    </source>
</evidence>
<keyword evidence="9" id="KW-1185">Reference proteome</keyword>
<dbReference type="InterPro" id="IPR026591">
    <property type="entry name" value="Sirtuin_cat_small_dom_sf"/>
</dbReference>
<evidence type="ECO:0000256" key="4">
    <source>
        <dbReference type="ARBA" id="ARBA00022833"/>
    </source>
</evidence>
<feature type="region of interest" description="Disordered" evidence="7">
    <location>
        <begin position="101"/>
        <end position="153"/>
    </location>
</feature>
<keyword evidence="2" id="KW-0808">Transferase</keyword>
<dbReference type="PANTHER" id="PTHR11085">
    <property type="entry name" value="NAD-DEPENDENT PROTEIN DEACYLASE SIRTUIN-5, MITOCHONDRIAL-RELATED"/>
    <property type="match status" value="1"/>
</dbReference>
<keyword evidence="5" id="KW-0520">NAD</keyword>
<feature type="binding site" evidence="6">
    <location>
        <position position="374"/>
    </location>
    <ligand>
        <name>Zn(2+)</name>
        <dbReference type="ChEBI" id="CHEBI:29105"/>
    </ligand>
</feature>
<proteinExistence type="predicted"/>
<dbReference type="Proteomes" id="UP000694941">
    <property type="component" value="Unplaced"/>
</dbReference>
<evidence type="ECO:0000313" key="10">
    <source>
        <dbReference type="RefSeq" id="XP_022258685.1"/>
    </source>
</evidence>
<reference evidence="10" key="1">
    <citation type="submission" date="2025-08" db="UniProtKB">
        <authorList>
            <consortium name="RefSeq"/>
        </authorList>
    </citation>
    <scope>IDENTIFICATION</scope>
    <source>
        <tissue evidence="10">Muscle</tissue>
    </source>
</reference>
<dbReference type="GeneID" id="106474678"/>
<evidence type="ECO:0000256" key="5">
    <source>
        <dbReference type="ARBA" id="ARBA00023027"/>
    </source>
</evidence>
<dbReference type="PANTHER" id="PTHR11085:SF9">
    <property type="entry name" value="NAD-DEPENDENT PROTEIN DEACETYLASE SIRTUIN-1"/>
    <property type="match status" value="1"/>
</dbReference>
<evidence type="ECO:0000256" key="6">
    <source>
        <dbReference type="PROSITE-ProRule" id="PRU00236"/>
    </source>
</evidence>
<dbReference type="SUPFAM" id="SSF52467">
    <property type="entry name" value="DHS-like NAD/FAD-binding domain"/>
    <property type="match status" value="1"/>
</dbReference>
<feature type="compositionally biased region" description="Polar residues" evidence="7">
    <location>
        <begin position="134"/>
        <end position="151"/>
    </location>
</feature>
<keyword evidence="4 6" id="KW-0862">Zinc</keyword>
<comment type="cofactor">
    <cofactor evidence="1">
        <name>Zn(2+)</name>
        <dbReference type="ChEBI" id="CHEBI:29105"/>
    </cofactor>
</comment>
<dbReference type="InterPro" id="IPR003000">
    <property type="entry name" value="Sirtuin"/>
</dbReference>
<dbReference type="Gene3D" id="3.40.50.1220">
    <property type="entry name" value="TPP-binding domain"/>
    <property type="match status" value="1"/>
</dbReference>
<dbReference type="RefSeq" id="XP_022258685.1">
    <property type="nucleotide sequence ID" value="XM_022402977.1"/>
</dbReference>
<protein>
    <submittedName>
        <fullName evidence="10">NAD-dependent protein deacetylase sirtuin-1-like</fullName>
    </submittedName>
</protein>
<dbReference type="Gene3D" id="3.30.1600.10">
    <property type="entry name" value="SIR2/SIRT2 'Small Domain"/>
    <property type="match status" value="1"/>
</dbReference>
<sequence length="620" mass="69721">MDDGCPNLFDFPAYKKPRLEDRKNITTSNDVENCNLLSDEQTKSTVDLASTSAHNVESSKDFQEVLCGNDSGFHDLTPPTHAEDQEHGPFRYVLNQNNLDRFNDDSSVPYGHPSEQEEKVKYHKSENEDDADEVSSTVSNLSDFSDMSDLSGQEWKPTPVGPVTWVQQQIMQGVDPRTILEELVPQSSFISPHLDPLTLWKIIVSVLNEPPLRTKLPHVNTLDDVVNLIQTSENIVILTGAGVSVSCGIPDFRSRNGIYARLSKDFPELPDPQAMFDIHYFRKDPRPFFKFAKEIYPGQFQPSKSHKFIRLVEDHGKLLRNYTQNIDTLEYTAGIRKAVTCHGSFATATCTKCGYKVDSSFIKDDIFNQRIPRCPKCPKVGDGLAVMKPDIVFFGEGLSDEFHQMMAKDKDHCDLLIVMGSSLKVRPVALIPSSISPEVPQILINRERLKHLTFDVELLGDCDVIVQELCRRLGEKWSEIGEQESSMLELTELSECHLKQDPPTSLTPTSTKSVPLTCLPQTRQNAGSSLIRENLQVSNRWLGSCQLCSAQPLTEEESTCSECNELSDIHLEDHPDKVSTIVETSHKPKDTKQGSKNLRNYKQPKHNESLSSRLPGKFGF</sequence>
<evidence type="ECO:0000256" key="3">
    <source>
        <dbReference type="ARBA" id="ARBA00022723"/>
    </source>
</evidence>
<feature type="compositionally biased region" description="Basic and acidic residues" evidence="7">
    <location>
        <begin position="114"/>
        <end position="126"/>
    </location>
</feature>
<gene>
    <name evidence="10" type="primary">LOC106474678</name>
</gene>
<name>A0ABM1TS29_LIMPO</name>
<dbReference type="InterPro" id="IPR050134">
    <property type="entry name" value="NAD-dep_sirtuin_deacylases"/>
</dbReference>
<feature type="binding site" evidence="6">
    <location>
        <position position="353"/>
    </location>
    <ligand>
        <name>Zn(2+)</name>
        <dbReference type="ChEBI" id="CHEBI:29105"/>
    </ligand>
</feature>
<feature type="region of interest" description="Disordered" evidence="7">
    <location>
        <begin position="582"/>
        <end position="620"/>
    </location>
</feature>
<evidence type="ECO:0000313" key="9">
    <source>
        <dbReference type="Proteomes" id="UP000694941"/>
    </source>
</evidence>
<evidence type="ECO:0000256" key="2">
    <source>
        <dbReference type="ARBA" id="ARBA00022679"/>
    </source>
</evidence>
<evidence type="ECO:0000256" key="7">
    <source>
        <dbReference type="SAM" id="MobiDB-lite"/>
    </source>
</evidence>
<feature type="binding site" evidence="6">
    <location>
        <position position="350"/>
    </location>
    <ligand>
        <name>Zn(2+)</name>
        <dbReference type="ChEBI" id="CHEBI:29105"/>
    </ligand>
</feature>
<accession>A0ABM1TS29</accession>
<organism evidence="9 10">
    <name type="scientific">Limulus polyphemus</name>
    <name type="common">Atlantic horseshoe crab</name>
    <dbReference type="NCBI Taxonomy" id="6850"/>
    <lineage>
        <taxon>Eukaryota</taxon>
        <taxon>Metazoa</taxon>
        <taxon>Ecdysozoa</taxon>
        <taxon>Arthropoda</taxon>
        <taxon>Chelicerata</taxon>
        <taxon>Merostomata</taxon>
        <taxon>Xiphosura</taxon>
        <taxon>Limulidae</taxon>
        <taxon>Limulus</taxon>
    </lineage>
</organism>
<feature type="non-terminal residue" evidence="10">
    <location>
        <position position="620"/>
    </location>
</feature>
<feature type="active site" description="Proton acceptor" evidence="6">
    <location>
        <position position="342"/>
    </location>
</feature>
<evidence type="ECO:0000256" key="1">
    <source>
        <dbReference type="ARBA" id="ARBA00001947"/>
    </source>
</evidence>
<feature type="domain" description="Deacetylase sirtuin-type" evidence="8">
    <location>
        <begin position="215"/>
        <end position="476"/>
    </location>
</feature>
<dbReference type="CDD" id="cd01408">
    <property type="entry name" value="SIRT1"/>
    <property type="match status" value="1"/>
</dbReference>
<dbReference type="InterPro" id="IPR026590">
    <property type="entry name" value="Ssirtuin_cat_dom"/>
</dbReference>